<evidence type="ECO:0000313" key="2">
    <source>
        <dbReference type="Proteomes" id="UP000623467"/>
    </source>
</evidence>
<protein>
    <submittedName>
        <fullName evidence="1">Uncharacterized protein</fullName>
    </submittedName>
</protein>
<dbReference type="AlphaFoldDB" id="A0A8H6ZKH2"/>
<gene>
    <name evidence="1" type="ORF">MSAN_00134100</name>
</gene>
<organism evidence="1 2">
    <name type="scientific">Mycena sanguinolenta</name>
    <dbReference type="NCBI Taxonomy" id="230812"/>
    <lineage>
        <taxon>Eukaryota</taxon>
        <taxon>Fungi</taxon>
        <taxon>Dikarya</taxon>
        <taxon>Basidiomycota</taxon>
        <taxon>Agaricomycotina</taxon>
        <taxon>Agaricomycetes</taxon>
        <taxon>Agaricomycetidae</taxon>
        <taxon>Agaricales</taxon>
        <taxon>Marasmiineae</taxon>
        <taxon>Mycenaceae</taxon>
        <taxon>Mycena</taxon>
    </lineage>
</organism>
<comment type="caution">
    <text evidence="1">The sequence shown here is derived from an EMBL/GenBank/DDBJ whole genome shotgun (WGS) entry which is preliminary data.</text>
</comment>
<dbReference type="EMBL" id="JACAZH010000001">
    <property type="protein sequence ID" value="KAF7377150.1"/>
    <property type="molecule type" value="Genomic_DNA"/>
</dbReference>
<name>A0A8H6ZKH2_9AGAR</name>
<dbReference type="Proteomes" id="UP000623467">
    <property type="component" value="Unassembled WGS sequence"/>
</dbReference>
<accession>A0A8H6ZKH2</accession>
<sequence length="325" mass="36879">MDDQFHPHPECTHSSTCDPECTPHDTGMFSHARNFTVISRNLTNITNNNYSPSTPADFRMIPLGDIDLLHEIQLDHHTGIVNHARQRPRIRRLYSARTEGGKAGITVAIYQGGGAEENADFGAAHSYIYSEFRRTLSSMQCTSWIRRSTGRLCTDPTECIDFVWLNYLQQLPRLRELWALDAIHMVPSSMVIESFTIMDCHAICDWNLRQERQIPISAHTTVDGGGVISYSSGTLDNSNRIASLWNVIFLCPWGVLDASYDITPLFDGNYLNPKVLENDWTRLQTDKTWNKTFALSLWTDTDAWLSQANHVFSPSPHCVQFGGLW</sequence>
<evidence type="ECO:0000313" key="1">
    <source>
        <dbReference type="EMBL" id="KAF7377150.1"/>
    </source>
</evidence>
<dbReference type="OrthoDB" id="258495at2759"/>
<proteinExistence type="predicted"/>
<keyword evidence="2" id="KW-1185">Reference proteome</keyword>
<reference evidence="1" key="1">
    <citation type="submission" date="2020-05" db="EMBL/GenBank/DDBJ databases">
        <title>Mycena genomes resolve the evolution of fungal bioluminescence.</title>
        <authorList>
            <person name="Tsai I.J."/>
        </authorList>
    </citation>
    <scope>NUCLEOTIDE SEQUENCE</scope>
    <source>
        <strain evidence="1">160909Yilan</strain>
    </source>
</reference>